<gene>
    <name evidence="2" type="ORF">HOLleu_29737</name>
</gene>
<name>A0A9Q1BJD3_HOLLE</name>
<organism evidence="2 3">
    <name type="scientific">Holothuria leucospilota</name>
    <name type="common">Black long sea cucumber</name>
    <name type="synonym">Mertensiothuria leucospilota</name>
    <dbReference type="NCBI Taxonomy" id="206669"/>
    <lineage>
        <taxon>Eukaryota</taxon>
        <taxon>Metazoa</taxon>
        <taxon>Echinodermata</taxon>
        <taxon>Eleutherozoa</taxon>
        <taxon>Echinozoa</taxon>
        <taxon>Holothuroidea</taxon>
        <taxon>Aspidochirotacea</taxon>
        <taxon>Aspidochirotida</taxon>
        <taxon>Holothuriidae</taxon>
        <taxon>Holothuria</taxon>
    </lineage>
</organism>
<dbReference type="SUPFAM" id="SSF50630">
    <property type="entry name" value="Acid proteases"/>
    <property type="match status" value="1"/>
</dbReference>
<reference evidence="2" key="1">
    <citation type="submission" date="2021-10" db="EMBL/GenBank/DDBJ databases">
        <title>Tropical sea cucumber genome reveals ecological adaptation and Cuvierian tubules defense mechanism.</title>
        <authorList>
            <person name="Chen T."/>
        </authorList>
    </citation>
    <scope>NUCLEOTIDE SEQUENCE</scope>
    <source>
        <strain evidence="2">Nanhai2018</strain>
        <tissue evidence="2">Muscle</tissue>
    </source>
</reference>
<accession>A0A9Q1BJD3</accession>
<dbReference type="CDD" id="cd00303">
    <property type="entry name" value="retropepsin_like"/>
    <property type="match status" value="1"/>
</dbReference>
<evidence type="ECO:0000313" key="2">
    <source>
        <dbReference type="EMBL" id="KAJ8027708.1"/>
    </source>
</evidence>
<feature type="compositionally biased region" description="Polar residues" evidence="1">
    <location>
        <begin position="495"/>
        <end position="505"/>
    </location>
</feature>
<sequence length="645" mass="71997">MAASSGRAPKQWSLTRSETITSFEAWKNNLTYTLSLDPSFSPFIEATWEKKAKSNPYRGFKDDSADADKKNTPYCRTKKNNIVELMLGQVANYCPIIARNSIIKGATSLASIWQMIRLHYGFQTSGSHFLDLNDIKLEVAERYEDLYQRLCAFIEDSLLTPESNITHHGATITEEEELTPTLENFIVLTWLRLINPELPKLVKQRYGPELRSRTLASLKPEISQALDSLVSEINSNVTAMRASASFDQARPKSKPLRRKICPLCKEAKRPHMHFLSQCKYLPEEDRQYLLKARQITDVLDSDPEVDDTGHFDFLGDSSPAEPFSTNRVQTSRSPYIDMFVHECPVRLTIDSGATGNMIKYSTAQRIRAKITTSCQSANQADGTSPLHVTGETTFTLQRGEQTFAFEGLVIDNLDTEILAGVPFMEANDISLRPKLRKVTTKGVTYKYGSCDKQPGLTARRTYVVRGPPKKAILFPGEYLEVPLPLELQPTCSNTELATEPHTTGKPSPPSLPWPSPAVVRSIGGVIRIPHDTGDPVSINKYEHVCQITQVYSPTESSTHRPSPSTSHHKLPEATSPPVSIDPDHILTPSERNKFLTVVEEFAGVFNPNFPGYNGFAGKFEAVVNMGPTLPPQRKGRLPLYNANKL</sequence>
<dbReference type="OrthoDB" id="6113439at2759"/>
<dbReference type="AlphaFoldDB" id="A0A9Q1BJD3"/>
<feature type="region of interest" description="Disordered" evidence="1">
    <location>
        <begin position="495"/>
        <end position="514"/>
    </location>
</feature>
<feature type="region of interest" description="Disordered" evidence="1">
    <location>
        <begin position="551"/>
        <end position="584"/>
    </location>
</feature>
<feature type="compositionally biased region" description="Low complexity" evidence="1">
    <location>
        <begin position="552"/>
        <end position="565"/>
    </location>
</feature>
<protein>
    <recommendedName>
        <fullName evidence="4">Retrovirus-related Pol poly from transposon opus</fullName>
    </recommendedName>
</protein>
<dbReference type="EMBL" id="JAIZAY010000015">
    <property type="protein sequence ID" value="KAJ8027708.1"/>
    <property type="molecule type" value="Genomic_DNA"/>
</dbReference>
<comment type="caution">
    <text evidence="2">The sequence shown here is derived from an EMBL/GenBank/DDBJ whole genome shotgun (WGS) entry which is preliminary data.</text>
</comment>
<evidence type="ECO:0000313" key="3">
    <source>
        <dbReference type="Proteomes" id="UP001152320"/>
    </source>
</evidence>
<dbReference type="Proteomes" id="UP001152320">
    <property type="component" value="Chromosome 15"/>
</dbReference>
<dbReference type="InterPro" id="IPR021109">
    <property type="entry name" value="Peptidase_aspartic_dom_sf"/>
</dbReference>
<dbReference type="Gene3D" id="2.40.70.10">
    <property type="entry name" value="Acid Proteases"/>
    <property type="match status" value="1"/>
</dbReference>
<proteinExistence type="predicted"/>
<keyword evidence="3" id="KW-1185">Reference proteome</keyword>
<evidence type="ECO:0000256" key="1">
    <source>
        <dbReference type="SAM" id="MobiDB-lite"/>
    </source>
</evidence>
<evidence type="ECO:0008006" key="4">
    <source>
        <dbReference type="Google" id="ProtNLM"/>
    </source>
</evidence>